<feature type="region of interest" description="Disordered" evidence="1">
    <location>
        <begin position="94"/>
        <end position="114"/>
    </location>
</feature>
<organism evidence="2 3">
    <name type="scientific">Setaria digitata</name>
    <dbReference type="NCBI Taxonomy" id="48799"/>
    <lineage>
        <taxon>Eukaryota</taxon>
        <taxon>Metazoa</taxon>
        <taxon>Ecdysozoa</taxon>
        <taxon>Nematoda</taxon>
        <taxon>Chromadorea</taxon>
        <taxon>Rhabditida</taxon>
        <taxon>Spirurina</taxon>
        <taxon>Spiruromorpha</taxon>
        <taxon>Filarioidea</taxon>
        <taxon>Setariidae</taxon>
        <taxon>Setaria</taxon>
    </lineage>
</organism>
<keyword evidence="2" id="KW-1185">Reference proteome</keyword>
<evidence type="ECO:0000256" key="1">
    <source>
        <dbReference type="SAM" id="MobiDB-lite"/>
    </source>
</evidence>
<evidence type="ECO:0000313" key="3">
    <source>
        <dbReference type="WBParaSite" id="sdigi.contig763.g9700.t1"/>
    </source>
</evidence>
<reference evidence="3" key="1">
    <citation type="submission" date="2022-11" db="UniProtKB">
        <authorList>
            <consortium name="WormBaseParasite"/>
        </authorList>
    </citation>
    <scope>IDENTIFICATION</scope>
</reference>
<dbReference type="AlphaFoldDB" id="A0A915Q766"/>
<name>A0A915Q766_9BILA</name>
<dbReference type="Proteomes" id="UP000887581">
    <property type="component" value="Unplaced"/>
</dbReference>
<accession>A0A915Q766</accession>
<sequence>MLVYSASVLLVEMSMKLGAQHSRIGLTKMSMRKANRQQQRIVLKIIYFTCNKDMREQLLSLWIHLWQNFLGYNRALLTGRYQLALTSAGQEQSVRHLPTVESRSKKRQHHSATTTADITLTLSTSITGDVDALLNLKEQEEEQQRRRKKVRCNSSIN</sequence>
<evidence type="ECO:0000313" key="2">
    <source>
        <dbReference type="Proteomes" id="UP000887581"/>
    </source>
</evidence>
<proteinExistence type="predicted"/>
<protein>
    <submittedName>
        <fullName evidence="3">Uncharacterized protein</fullName>
    </submittedName>
</protein>
<dbReference type="WBParaSite" id="sdigi.contig763.g9700.t1">
    <property type="protein sequence ID" value="sdigi.contig763.g9700.t1"/>
    <property type="gene ID" value="sdigi.contig763.g9700"/>
</dbReference>